<dbReference type="RefSeq" id="WP_069121792.1">
    <property type="nucleotide sequence ID" value="NZ_MARB01000005.1"/>
</dbReference>
<dbReference type="AlphaFoldDB" id="A0A7Z0VNK9"/>
<protein>
    <submittedName>
        <fullName evidence="1">Uncharacterized protein</fullName>
    </submittedName>
</protein>
<dbReference type="Proteomes" id="UP000094769">
    <property type="component" value="Unassembled WGS sequence"/>
</dbReference>
<gene>
    <name evidence="1" type="ORF">CODIS_10320</name>
</gene>
<organism evidence="1 2">
    <name type="scientific">Candidatus Thiodiazotropha endolucinida</name>
    <dbReference type="NCBI Taxonomy" id="1655433"/>
    <lineage>
        <taxon>Bacteria</taxon>
        <taxon>Pseudomonadati</taxon>
        <taxon>Pseudomonadota</taxon>
        <taxon>Gammaproteobacteria</taxon>
        <taxon>Chromatiales</taxon>
        <taxon>Sedimenticolaceae</taxon>
        <taxon>Candidatus Thiodiazotropha</taxon>
    </lineage>
</organism>
<dbReference type="EMBL" id="MARB01000005">
    <property type="protein sequence ID" value="ODJ88486.1"/>
    <property type="molecule type" value="Genomic_DNA"/>
</dbReference>
<comment type="caution">
    <text evidence="1">The sequence shown here is derived from an EMBL/GenBank/DDBJ whole genome shotgun (WGS) entry which is preliminary data.</text>
</comment>
<reference evidence="1 2" key="1">
    <citation type="submission" date="2016-06" db="EMBL/GenBank/DDBJ databases">
        <title>Genome sequence of endosymbiont of Candidatus Endolucinida thiodiazotropha.</title>
        <authorList>
            <person name="Poehlein A."/>
            <person name="Koenig S."/>
            <person name="Heiden S.E."/>
            <person name="Thuermer A."/>
            <person name="Voget S."/>
            <person name="Daniel R."/>
            <person name="Markert S."/>
            <person name="Gros O."/>
            <person name="Schweder T."/>
        </authorList>
    </citation>
    <scope>NUCLEOTIDE SEQUENCE [LARGE SCALE GENOMIC DNA]</scope>
    <source>
        <strain evidence="1 2">COS</strain>
    </source>
</reference>
<accession>A0A7Z0VNK9</accession>
<sequence>MDAKVTREAVMREAEKRGLLPDRQAILDEARRRGLGAAPLPQAEPLYDIPMPASLSGGVVDGMARGLEDLLDSSAQLMAPTLEAVAPSGGVLHGMARGVRDPWDTGKQLAAHTLEAVAPSGSGFEKWAQSHRQNTDREVNAGLDRYRQARQKAGKGDDFDWGRYLLNPWNFVGGVGLAAKIPQATGYLGRIGAGLAGGGLFNAAATPVESGKDFWAEKAHQAKVGAVLGGALPAVTHPVSGLLRMRLPADAKRLIDQGVYPPVGGLLGDHAKRVEDILRSMPGGGNFIKNAYLEATDEFNEAAVNQVLGKVGERMVREAPGHAQIEALENRLSERYEALMPHLHGRLDWPFQQALMAIQQKAGRELPPDELKLFNNFLEHDVLWRFGEHGGIGGHKLKEVDTALGQQSMKDIKAANQQNKNNKGELLRDVRDAFHEMLARYSPEHAAELKTLNEAWTHYKILEEAAKKASQNGGVFTPRRLLTASKKKDTSKDQRATAQGRARFQKYGQAGERYLGNVEPNSGTAERMLLNQDWLTQGAATVNGLLFGWPYLTGVRQGMAKRLAKKLGEDSPETAAMAKLFQQLGLGGVPMGVSGVTGTWE</sequence>
<evidence type="ECO:0000313" key="2">
    <source>
        <dbReference type="Proteomes" id="UP000094769"/>
    </source>
</evidence>
<evidence type="ECO:0000313" key="1">
    <source>
        <dbReference type="EMBL" id="ODJ88486.1"/>
    </source>
</evidence>
<name>A0A7Z0VNK9_9GAMM</name>
<keyword evidence="2" id="KW-1185">Reference proteome</keyword>
<proteinExistence type="predicted"/>